<dbReference type="AlphaFoldDB" id="T1X7J2"/>
<dbReference type="EMBL" id="CP003911">
    <property type="protein sequence ID" value="AGU48907.1"/>
    <property type="molecule type" value="Genomic_DNA"/>
</dbReference>
<proteinExistence type="predicted"/>
<dbReference type="Proteomes" id="UP000016223">
    <property type="component" value="Chromosome 1"/>
</dbReference>
<dbReference type="HOGENOM" id="CLU_3049141_0_0_4"/>
<reference evidence="1 2" key="1">
    <citation type="submission" date="2012-10" db="EMBL/GenBank/DDBJ databases">
        <title>Genome sequence of Variovorax paradoxus B4.</title>
        <authorList>
            <person name="Schuldes J."/>
            <person name="Brandt U."/>
            <person name="Hiessl S."/>
            <person name="Wuebbeler J.H."/>
            <person name="Thuermer A."/>
            <person name="Steinbuechel A."/>
            <person name="Daniel R."/>
        </authorList>
    </citation>
    <scope>NUCLEOTIDE SEQUENCE [LARGE SCALE GENOMIC DNA]</scope>
    <source>
        <strain evidence="1 2">B4</strain>
    </source>
</reference>
<protein>
    <submittedName>
        <fullName evidence="1">Uncharacterized protein</fullName>
    </submittedName>
</protein>
<dbReference type="PATRIC" id="fig|1246301.3.peg.1830"/>
<name>T1X7J2_VARPD</name>
<organism evidence="1 2">
    <name type="scientific">Variovorax paradoxus B4</name>
    <dbReference type="NCBI Taxonomy" id="1246301"/>
    <lineage>
        <taxon>Bacteria</taxon>
        <taxon>Pseudomonadati</taxon>
        <taxon>Pseudomonadota</taxon>
        <taxon>Betaproteobacteria</taxon>
        <taxon>Burkholderiales</taxon>
        <taxon>Comamonadaceae</taxon>
        <taxon>Variovorax</taxon>
    </lineage>
</organism>
<sequence>MTRSLQPHCVATFLEVCRPWLQAIETPLISICTTSIKQRVHPENSLLNQNHSAE</sequence>
<gene>
    <name evidence="1" type="ORF">VAPA_1c17990</name>
</gene>
<dbReference type="KEGG" id="vpd:VAPA_1c17990"/>
<accession>T1X7J2</accession>
<evidence type="ECO:0000313" key="2">
    <source>
        <dbReference type="Proteomes" id="UP000016223"/>
    </source>
</evidence>
<evidence type="ECO:0000313" key="1">
    <source>
        <dbReference type="EMBL" id="AGU48907.1"/>
    </source>
</evidence>